<keyword evidence="3" id="KW-1185">Reference proteome</keyword>
<feature type="compositionally biased region" description="Polar residues" evidence="1">
    <location>
        <begin position="10"/>
        <end position="20"/>
    </location>
</feature>
<dbReference type="EMBL" id="JAVHJS010000023">
    <property type="protein sequence ID" value="KAK2819895.1"/>
    <property type="molecule type" value="Genomic_DNA"/>
</dbReference>
<gene>
    <name evidence="2" type="ORF">Q7C36_021541</name>
</gene>
<evidence type="ECO:0000313" key="3">
    <source>
        <dbReference type="Proteomes" id="UP001187315"/>
    </source>
</evidence>
<dbReference type="AlphaFoldDB" id="A0AA88ISE0"/>
<protein>
    <submittedName>
        <fullName evidence="2">Uncharacterized protein</fullName>
    </submittedName>
</protein>
<accession>A0AA88ISE0</accession>
<comment type="caution">
    <text evidence="2">The sequence shown here is derived from an EMBL/GenBank/DDBJ whole genome shotgun (WGS) entry which is preliminary data.</text>
</comment>
<dbReference type="Proteomes" id="UP001187315">
    <property type="component" value="Unassembled WGS sequence"/>
</dbReference>
<organism evidence="2 3">
    <name type="scientific">Tachysurus vachellii</name>
    <name type="common">Darkbarbel catfish</name>
    <name type="synonym">Pelteobagrus vachellii</name>
    <dbReference type="NCBI Taxonomy" id="175792"/>
    <lineage>
        <taxon>Eukaryota</taxon>
        <taxon>Metazoa</taxon>
        <taxon>Chordata</taxon>
        <taxon>Craniata</taxon>
        <taxon>Vertebrata</taxon>
        <taxon>Euteleostomi</taxon>
        <taxon>Actinopterygii</taxon>
        <taxon>Neopterygii</taxon>
        <taxon>Teleostei</taxon>
        <taxon>Ostariophysi</taxon>
        <taxon>Siluriformes</taxon>
        <taxon>Bagridae</taxon>
        <taxon>Tachysurus</taxon>
    </lineage>
</organism>
<feature type="region of interest" description="Disordered" evidence="1">
    <location>
        <begin position="46"/>
        <end position="67"/>
    </location>
</feature>
<evidence type="ECO:0000313" key="2">
    <source>
        <dbReference type="EMBL" id="KAK2819895.1"/>
    </source>
</evidence>
<reference evidence="2" key="1">
    <citation type="submission" date="2023-08" db="EMBL/GenBank/DDBJ databases">
        <title>Pelteobagrus vachellii genome.</title>
        <authorList>
            <person name="Liu H."/>
        </authorList>
    </citation>
    <scope>NUCLEOTIDE SEQUENCE</scope>
    <source>
        <strain evidence="2">PRFRI_2022a</strain>
        <tissue evidence="2">Muscle</tissue>
    </source>
</reference>
<feature type="compositionally biased region" description="Polar residues" evidence="1">
    <location>
        <begin position="57"/>
        <end position="67"/>
    </location>
</feature>
<feature type="region of interest" description="Disordered" evidence="1">
    <location>
        <begin position="1"/>
        <end position="30"/>
    </location>
</feature>
<evidence type="ECO:0000256" key="1">
    <source>
        <dbReference type="SAM" id="MobiDB-lite"/>
    </source>
</evidence>
<proteinExistence type="predicted"/>
<name>A0AA88ISE0_TACVA</name>
<sequence length="67" mass="7616">MRRRDVFLTVHSSRSTTQRRPSYFTEPDKDDKTRFTCLISRRVDGGQGLSLDKERTGAQSQPAATSL</sequence>